<keyword evidence="3" id="KW-1185">Reference proteome</keyword>
<gene>
    <name evidence="2" type="ORF">K432DRAFT_427099</name>
</gene>
<organism evidence="2 3">
    <name type="scientific">Lepidopterella palustris CBS 459.81</name>
    <dbReference type="NCBI Taxonomy" id="1314670"/>
    <lineage>
        <taxon>Eukaryota</taxon>
        <taxon>Fungi</taxon>
        <taxon>Dikarya</taxon>
        <taxon>Ascomycota</taxon>
        <taxon>Pezizomycotina</taxon>
        <taxon>Dothideomycetes</taxon>
        <taxon>Pleosporomycetidae</taxon>
        <taxon>Mytilinidiales</taxon>
        <taxon>Argynnaceae</taxon>
        <taxon>Lepidopterella</taxon>
    </lineage>
</organism>
<dbReference type="Proteomes" id="UP000250266">
    <property type="component" value="Unassembled WGS sequence"/>
</dbReference>
<dbReference type="EMBL" id="KV745045">
    <property type="protein sequence ID" value="OCK78700.1"/>
    <property type="molecule type" value="Genomic_DNA"/>
</dbReference>
<protein>
    <recommendedName>
        <fullName evidence="1">DUF7730 domain-containing protein</fullName>
    </recommendedName>
</protein>
<dbReference type="AlphaFoldDB" id="A0A8E2E796"/>
<evidence type="ECO:0000313" key="3">
    <source>
        <dbReference type="Proteomes" id="UP000250266"/>
    </source>
</evidence>
<dbReference type="Pfam" id="PF24864">
    <property type="entry name" value="DUF7730"/>
    <property type="match status" value="1"/>
</dbReference>
<feature type="domain" description="DUF7730" evidence="1">
    <location>
        <begin position="14"/>
        <end position="204"/>
    </location>
</feature>
<sequence>MAHLKPCIPKRKRTRFLDLPGELRNLIYQFYFEGGLRSEIVARGVELIPKPVKSIKLCVFSCSGRIMPVGAERRDNHGALLTLRTSRLLGNYMRVHGVNTNWRNSFCALILVCKQLQVEVLPSLYNLTTFAFAAPRRISNFLTHVPKSCLKWISKLHLHYANYGPPETRFLAWKTKHANRWTQTFKQISKELPNLSELRIWLHVTESPLHFDLRQTWVQPLMQFRRLTRPRNESGIPKTQPQPSLTNIHVTLTSRWTKRFIWDNPELEDVCKDLHRLFADAIARAMLGWPEADAMVEYLDAWKGRYQPWQHHLKFSALF</sequence>
<evidence type="ECO:0000259" key="1">
    <source>
        <dbReference type="Pfam" id="PF24864"/>
    </source>
</evidence>
<dbReference type="OrthoDB" id="4757095at2759"/>
<accession>A0A8E2E796</accession>
<dbReference type="PANTHER" id="PTHR38790">
    <property type="entry name" value="2EXR DOMAIN-CONTAINING PROTEIN-RELATED"/>
    <property type="match status" value="1"/>
</dbReference>
<dbReference type="PANTHER" id="PTHR38790:SF8">
    <property type="entry name" value="F-BOX DOMAIN-CONTAINING PROTEIN"/>
    <property type="match status" value="1"/>
</dbReference>
<evidence type="ECO:0000313" key="2">
    <source>
        <dbReference type="EMBL" id="OCK78700.1"/>
    </source>
</evidence>
<name>A0A8E2E796_9PEZI</name>
<reference evidence="2 3" key="1">
    <citation type="journal article" date="2016" name="Nat. Commun.">
        <title>Ectomycorrhizal ecology is imprinted in the genome of the dominant symbiotic fungus Cenococcum geophilum.</title>
        <authorList>
            <consortium name="DOE Joint Genome Institute"/>
            <person name="Peter M."/>
            <person name="Kohler A."/>
            <person name="Ohm R.A."/>
            <person name="Kuo A."/>
            <person name="Krutzmann J."/>
            <person name="Morin E."/>
            <person name="Arend M."/>
            <person name="Barry K.W."/>
            <person name="Binder M."/>
            <person name="Choi C."/>
            <person name="Clum A."/>
            <person name="Copeland A."/>
            <person name="Grisel N."/>
            <person name="Haridas S."/>
            <person name="Kipfer T."/>
            <person name="LaButti K."/>
            <person name="Lindquist E."/>
            <person name="Lipzen A."/>
            <person name="Maire R."/>
            <person name="Meier B."/>
            <person name="Mihaltcheva S."/>
            <person name="Molinier V."/>
            <person name="Murat C."/>
            <person name="Poggeler S."/>
            <person name="Quandt C.A."/>
            <person name="Sperisen C."/>
            <person name="Tritt A."/>
            <person name="Tisserant E."/>
            <person name="Crous P.W."/>
            <person name="Henrissat B."/>
            <person name="Nehls U."/>
            <person name="Egli S."/>
            <person name="Spatafora J.W."/>
            <person name="Grigoriev I.V."/>
            <person name="Martin F.M."/>
        </authorList>
    </citation>
    <scope>NUCLEOTIDE SEQUENCE [LARGE SCALE GENOMIC DNA]</scope>
    <source>
        <strain evidence="2 3">CBS 459.81</strain>
    </source>
</reference>
<proteinExistence type="predicted"/>
<dbReference type="InterPro" id="IPR056632">
    <property type="entry name" value="DUF7730"/>
</dbReference>